<evidence type="ECO:0000313" key="2">
    <source>
        <dbReference type="Proteomes" id="UP000298631"/>
    </source>
</evidence>
<dbReference type="KEGG" id="pseb:EOK75_07260"/>
<sequence length="229" mass="26099">MRSAELLIIEHSKDYPDFRYYLPLMKKAERDVSNHPDICIETCKALVEGISKTIILTLDETVHPNDIKDTDVSQLVKRAGKLLQQDETIIEDAFVTRVASVVHFLGVLRNERGDISHGKAVPKKIQSNDKLASAVLQISSGLLIYMLDSFFAKLREKKSAIALAELVEEQVIDLAQFAYDDNPDFNLSLDEGYPYEGKLNYSFALYSLYYEDYFVRLAEFRDSAEEESE</sequence>
<proteinExistence type="predicted"/>
<dbReference type="EMBL" id="CP039964">
    <property type="protein sequence ID" value="QCO55563.1"/>
    <property type="molecule type" value="Genomic_DNA"/>
</dbReference>
<dbReference type="OrthoDB" id="6689311at2"/>
<keyword evidence="2" id="KW-1185">Reference proteome</keyword>
<gene>
    <name evidence="1" type="ORF">EOK75_07260</name>
</gene>
<dbReference type="AlphaFoldDB" id="A0A4P8EFU6"/>
<dbReference type="Proteomes" id="UP000298631">
    <property type="component" value="Chromosome"/>
</dbReference>
<evidence type="ECO:0000313" key="1">
    <source>
        <dbReference type="EMBL" id="QCO55563.1"/>
    </source>
</evidence>
<accession>A0A4P8EFU6</accession>
<name>A0A4P8EFU6_9RHOB</name>
<reference evidence="1 2" key="1">
    <citation type="submission" date="2019-05" db="EMBL/GenBank/DDBJ databases">
        <title>Pseudorhodobacter turbinis sp. nov., isolated from the gut of the Korean turban shell.</title>
        <authorList>
            <person name="Jeong Y.-S."/>
            <person name="Kang W.-R."/>
            <person name="Bae J.-W."/>
        </authorList>
    </citation>
    <scope>NUCLEOTIDE SEQUENCE [LARGE SCALE GENOMIC DNA]</scope>
    <source>
        <strain evidence="1 2">S12M18</strain>
    </source>
</reference>
<organism evidence="1 2">
    <name type="scientific">Pseudorhodobacter turbinis</name>
    <dbReference type="NCBI Taxonomy" id="2500533"/>
    <lineage>
        <taxon>Bacteria</taxon>
        <taxon>Pseudomonadati</taxon>
        <taxon>Pseudomonadota</taxon>
        <taxon>Alphaproteobacteria</taxon>
        <taxon>Rhodobacterales</taxon>
        <taxon>Paracoccaceae</taxon>
        <taxon>Pseudorhodobacter</taxon>
    </lineage>
</organism>
<protein>
    <submittedName>
        <fullName evidence="1">Uncharacterized protein</fullName>
    </submittedName>
</protein>